<dbReference type="HOGENOM" id="CLU_000288_6_3_1"/>
<dbReference type="PANTHER" id="PTHR22847">
    <property type="entry name" value="WD40 REPEAT PROTEIN"/>
    <property type="match status" value="1"/>
</dbReference>
<feature type="domain" description="NACHT" evidence="4">
    <location>
        <begin position="24"/>
        <end position="170"/>
    </location>
</feature>
<feature type="repeat" description="WD" evidence="3">
    <location>
        <begin position="618"/>
        <end position="659"/>
    </location>
</feature>
<feature type="repeat" description="WD" evidence="3">
    <location>
        <begin position="791"/>
        <end position="832"/>
    </location>
</feature>
<dbReference type="PROSITE" id="PS00678">
    <property type="entry name" value="WD_REPEATS_1"/>
    <property type="match status" value="7"/>
</dbReference>
<gene>
    <name evidence="5" type="ORF">M407DRAFT_73241</name>
</gene>
<dbReference type="SUPFAM" id="SSF52540">
    <property type="entry name" value="P-loop containing nucleoside triphosphate hydrolases"/>
    <property type="match status" value="1"/>
</dbReference>
<dbReference type="PROSITE" id="PS50294">
    <property type="entry name" value="WD_REPEATS_REGION"/>
    <property type="match status" value="8"/>
</dbReference>
<dbReference type="InterPro" id="IPR036322">
    <property type="entry name" value="WD40_repeat_dom_sf"/>
</dbReference>
<reference evidence="5 6" key="1">
    <citation type="submission" date="2014-04" db="EMBL/GenBank/DDBJ databases">
        <authorList>
            <consortium name="DOE Joint Genome Institute"/>
            <person name="Kuo A."/>
            <person name="Girlanda M."/>
            <person name="Perotto S."/>
            <person name="Kohler A."/>
            <person name="Nagy L.G."/>
            <person name="Floudas D."/>
            <person name="Copeland A."/>
            <person name="Barry K.W."/>
            <person name="Cichocki N."/>
            <person name="Veneault-Fourrey C."/>
            <person name="LaButti K."/>
            <person name="Lindquist E.A."/>
            <person name="Lipzen A."/>
            <person name="Lundell T."/>
            <person name="Morin E."/>
            <person name="Murat C."/>
            <person name="Sun H."/>
            <person name="Tunlid A."/>
            <person name="Henrissat B."/>
            <person name="Grigoriev I.V."/>
            <person name="Hibbett D.S."/>
            <person name="Martin F."/>
            <person name="Nordberg H.P."/>
            <person name="Cantor M.N."/>
            <person name="Hua S.X."/>
        </authorList>
    </citation>
    <scope>NUCLEOTIDE SEQUENCE [LARGE SCALE GENOMIC DNA]</scope>
    <source>
        <strain evidence="5 6">MUT 4182</strain>
    </source>
</reference>
<reference evidence="6" key="2">
    <citation type="submission" date="2015-01" db="EMBL/GenBank/DDBJ databases">
        <title>Evolutionary Origins and Diversification of the Mycorrhizal Mutualists.</title>
        <authorList>
            <consortium name="DOE Joint Genome Institute"/>
            <consortium name="Mycorrhizal Genomics Consortium"/>
            <person name="Kohler A."/>
            <person name="Kuo A."/>
            <person name="Nagy L.G."/>
            <person name="Floudas D."/>
            <person name="Copeland A."/>
            <person name="Barry K.W."/>
            <person name="Cichocki N."/>
            <person name="Veneault-Fourrey C."/>
            <person name="LaButti K."/>
            <person name="Lindquist E.A."/>
            <person name="Lipzen A."/>
            <person name="Lundell T."/>
            <person name="Morin E."/>
            <person name="Murat C."/>
            <person name="Riley R."/>
            <person name="Ohm R."/>
            <person name="Sun H."/>
            <person name="Tunlid A."/>
            <person name="Henrissat B."/>
            <person name="Grigoriev I.V."/>
            <person name="Hibbett D.S."/>
            <person name="Martin F."/>
        </authorList>
    </citation>
    <scope>NUCLEOTIDE SEQUENCE [LARGE SCALE GENOMIC DNA]</scope>
    <source>
        <strain evidence="6">MUT 4182</strain>
    </source>
</reference>
<feature type="repeat" description="WD" evidence="3">
    <location>
        <begin position="704"/>
        <end position="745"/>
    </location>
</feature>
<dbReference type="InterPro" id="IPR015943">
    <property type="entry name" value="WD40/YVTN_repeat-like_dom_sf"/>
</dbReference>
<evidence type="ECO:0000259" key="4">
    <source>
        <dbReference type="PROSITE" id="PS50837"/>
    </source>
</evidence>
<dbReference type="InterPro" id="IPR001680">
    <property type="entry name" value="WD40_rpt"/>
</dbReference>
<dbReference type="PANTHER" id="PTHR22847:SF637">
    <property type="entry name" value="WD REPEAT DOMAIN 5B"/>
    <property type="match status" value="1"/>
</dbReference>
<keyword evidence="6" id="KW-1185">Reference proteome</keyword>
<evidence type="ECO:0000313" key="6">
    <source>
        <dbReference type="Proteomes" id="UP000054248"/>
    </source>
</evidence>
<feature type="repeat" description="WD" evidence="3">
    <location>
        <begin position="661"/>
        <end position="702"/>
    </location>
</feature>
<dbReference type="InterPro" id="IPR056884">
    <property type="entry name" value="NPHP3-like_N"/>
</dbReference>
<protein>
    <recommendedName>
        <fullName evidence="4">NACHT domain-containing protein</fullName>
    </recommendedName>
</protein>
<dbReference type="PROSITE" id="PS50837">
    <property type="entry name" value="NACHT"/>
    <property type="match status" value="1"/>
</dbReference>
<dbReference type="Proteomes" id="UP000054248">
    <property type="component" value="Unassembled WGS sequence"/>
</dbReference>
<keyword evidence="2" id="KW-0677">Repeat</keyword>
<accession>A0A0C3M162</accession>
<dbReference type="InterPro" id="IPR020472">
    <property type="entry name" value="WD40_PAC1"/>
</dbReference>
<dbReference type="SMART" id="SM00320">
    <property type="entry name" value="WD40"/>
    <property type="match status" value="10"/>
</dbReference>
<evidence type="ECO:0000256" key="1">
    <source>
        <dbReference type="ARBA" id="ARBA00022574"/>
    </source>
</evidence>
<dbReference type="AlphaFoldDB" id="A0A0C3M162"/>
<dbReference type="PROSITE" id="PS50082">
    <property type="entry name" value="WD_REPEATS_2"/>
    <property type="match status" value="9"/>
</dbReference>
<dbReference type="CDD" id="cd00200">
    <property type="entry name" value="WD40"/>
    <property type="match status" value="1"/>
</dbReference>
<dbReference type="Pfam" id="PF00400">
    <property type="entry name" value="WD40"/>
    <property type="match status" value="9"/>
</dbReference>
<dbReference type="Pfam" id="PF24883">
    <property type="entry name" value="NPHP3_N"/>
    <property type="match status" value="1"/>
</dbReference>
<dbReference type="PRINTS" id="PR00320">
    <property type="entry name" value="GPROTEINBRPT"/>
</dbReference>
<evidence type="ECO:0000256" key="2">
    <source>
        <dbReference type="ARBA" id="ARBA00022737"/>
    </source>
</evidence>
<dbReference type="InterPro" id="IPR027417">
    <property type="entry name" value="P-loop_NTPase"/>
</dbReference>
<dbReference type="EMBL" id="KN823009">
    <property type="protein sequence ID" value="KIO27397.1"/>
    <property type="molecule type" value="Genomic_DNA"/>
</dbReference>
<evidence type="ECO:0000256" key="3">
    <source>
        <dbReference type="PROSITE-ProRule" id="PRU00221"/>
    </source>
</evidence>
<dbReference type="STRING" id="1051891.A0A0C3M162"/>
<proteinExistence type="predicted"/>
<feature type="repeat" description="WD" evidence="3">
    <location>
        <begin position="747"/>
        <end position="789"/>
    </location>
</feature>
<feature type="non-terminal residue" evidence="5">
    <location>
        <position position="1"/>
    </location>
</feature>
<dbReference type="InterPro" id="IPR019775">
    <property type="entry name" value="WD40_repeat_CS"/>
</dbReference>
<dbReference type="Gene3D" id="2.130.10.10">
    <property type="entry name" value="YVTN repeat-like/Quinoprotein amine dehydrogenase"/>
    <property type="match status" value="5"/>
</dbReference>
<organism evidence="5 6">
    <name type="scientific">Tulasnella calospora MUT 4182</name>
    <dbReference type="NCBI Taxonomy" id="1051891"/>
    <lineage>
        <taxon>Eukaryota</taxon>
        <taxon>Fungi</taxon>
        <taxon>Dikarya</taxon>
        <taxon>Basidiomycota</taxon>
        <taxon>Agaricomycotina</taxon>
        <taxon>Agaricomycetes</taxon>
        <taxon>Cantharellales</taxon>
        <taxon>Tulasnellaceae</taxon>
        <taxon>Tulasnella</taxon>
    </lineage>
</organism>
<name>A0A0C3M162_9AGAM</name>
<dbReference type="Gene3D" id="3.40.50.300">
    <property type="entry name" value="P-loop containing nucleotide triphosphate hydrolases"/>
    <property type="match status" value="1"/>
</dbReference>
<feature type="repeat" description="WD" evidence="3">
    <location>
        <begin position="877"/>
        <end position="918"/>
    </location>
</feature>
<dbReference type="GO" id="GO:0035097">
    <property type="term" value="C:histone methyltransferase complex"/>
    <property type="evidence" value="ECO:0007669"/>
    <property type="project" value="UniProtKB-ARBA"/>
</dbReference>
<feature type="repeat" description="WD" evidence="3">
    <location>
        <begin position="834"/>
        <end position="865"/>
    </location>
</feature>
<sequence length="1070" mass="119102">ICSPGTRMKILEQIDSWIRDSSDRVIWVRGMAGRGKSTIASTVVHRWKYRASCAIFHFRRGQNTLNTRIVCALARQLATSLVPEVRNAVLESVRENEDIADQRLKEQFETLFVAPLGRLNSQTHPILIVIDALDECDNPKDAVDFVRLIDQHSKVFPSGVRFLLTCRPEAPLLRALEPRQWPSEDLDTVADVTYDLERFIGQAFQQIRDSDPEVPKDWPLPEDIARLVEMSQGLFQWARTAIEFVSNGSPVDRFLDLLKQPSVWTGLDELYQQILSKAFGSVDSNPVKQDILSRVLGALVVAPYPVSLEMIADFYGDHEIFSSTNRENIIRYLRKDILAELNSLLFIPPSIADPMRLMHTSIRDLLTSKLRCQQQPYYVDLVWHHKQLASTCFNVMRTHLKENICDLSDLSQPSLEVQDIMERNVSKTVRYCCRAWSTHLTEGVQWPSPNENGATIELDDFVSFTKEKVMCWLEVMSLVGATAEAINMARRAYQWLLRHNGVLELSLLATLWHDVQRFITSFSEPISFGPLHVYVSALPHCPLETELWRLYGKHAKVQTVSSLRTATWLSNLWTRTTDARVTSVAFSPDGQVLASTFQNKTIQLWDTQTGMLAVGEPLKGHIDWIKTVCFSPDGKILASGSDDKTIRLWNTQTGAAVDQPLTGHTNFVTSVCFSPDGKVLASGSNDKTIRLWDTQTKAAVGGPLVGHTSLVTAVCFSPDGSVLASGSHDQTIRLWDTQAGAAVNTPPTGRPDAIGFVSFSPDGKRLASAPSNDETIQLWDIHTGRAVGRLLKGHTDWVESLRFSPDGKILASGARDKTIRFWNSQTGAVVGKPLKGHTDGCGSLCFSPHGKVLASGGNDTTIRLWYTQTGAAVCGPLRGHTDWVRTVCFSPDGKVLASGSGDRTIRLWDTRSGAALGEPLTGHTNLLVSLCFSPDGNVLASGSHDRTIRLWDAQTGAPLAELLGSRLATRSLHFSPDGNLLITNYMDGSSASWSLLTHQRCDTRPYSLCDDNPSLEDHWIMLSSSRFFWLPSQYWGHASRVITLCGRTLVVLHDKKFSFFDISQALRVND</sequence>
<evidence type="ECO:0000313" key="5">
    <source>
        <dbReference type="EMBL" id="KIO27397.1"/>
    </source>
</evidence>
<feature type="repeat" description="WD" evidence="3">
    <location>
        <begin position="574"/>
        <end position="610"/>
    </location>
</feature>
<keyword evidence="1 3" id="KW-0853">WD repeat</keyword>
<dbReference type="SUPFAM" id="SSF50978">
    <property type="entry name" value="WD40 repeat-like"/>
    <property type="match status" value="2"/>
</dbReference>
<feature type="repeat" description="WD" evidence="3">
    <location>
        <begin position="920"/>
        <end position="961"/>
    </location>
</feature>
<dbReference type="OrthoDB" id="3027122at2759"/>
<dbReference type="InterPro" id="IPR007111">
    <property type="entry name" value="NACHT_NTPase"/>
</dbReference>
<dbReference type="FunFam" id="2.130.10.10:FF:000228">
    <property type="entry name" value="COMPASS-like H3K4 histone methylase component WDR5A"/>
    <property type="match status" value="1"/>
</dbReference>